<feature type="domain" description="Myb/SANT-like DNA-binding" evidence="2">
    <location>
        <begin position="108"/>
        <end position="183"/>
    </location>
</feature>
<dbReference type="PANTHER" id="PTHR23098">
    <property type="entry name" value="AGAP001331-PA-RELATED"/>
    <property type="match status" value="1"/>
</dbReference>
<evidence type="ECO:0000313" key="3">
    <source>
        <dbReference type="EMBL" id="CAL5142291.1"/>
    </source>
</evidence>
<feature type="compositionally biased region" description="Low complexity" evidence="1">
    <location>
        <begin position="347"/>
        <end position="361"/>
    </location>
</feature>
<sequence>MMLPGGIINSTLAASTVATQISSPTISRQNCIIPSTNGRLQPNMINGLSAASSTLATITSGSMAVVPASSQLSISNIKIYPHSMSNSVPSSLTDPAVASLLVSPRRRRTESFVLEEIKQLLREIELRKHVLLSISPSTNRLKRRAWEEVAVSMARRWPCAPRRTADQVKKKWENLVSKTKRKIRAGHTSAEFDWDETNTVVTEFLAQHSPFVRFHYGKSLPPHTSIQSDGTVCTDLARTGFDELMQQQQQESVSSSMLDFRGHLPTLTPVHPNSLCLLPSSSPSSVDGPAPCLLIKSSPPPEGHYESITTSCGNFSRNGSVENPSESAGVVQMVSNSQSKDTVVPHSAASSISPSTTADSPRTAMSDIQSTIRSPHLTKETNNAVVSGDGTVLINSLLAPAISSHPSILHFSPSIGQDFLNLPPVNGSDATTQQKLIEFFNQEHQKRLEILELQKRAWCLQVEILEQNLNRVKKVDMANGEKKCN</sequence>
<comment type="caution">
    <text evidence="3">The sequence shown here is derived from an EMBL/GenBank/DDBJ whole genome shotgun (WGS) entry which is preliminary data.</text>
</comment>
<evidence type="ECO:0000256" key="1">
    <source>
        <dbReference type="SAM" id="MobiDB-lite"/>
    </source>
</evidence>
<proteinExistence type="predicted"/>
<dbReference type="Pfam" id="PF13873">
    <property type="entry name" value="Myb_DNA-bind_5"/>
    <property type="match status" value="1"/>
</dbReference>
<name>A0AAV2U191_CALDB</name>
<reference evidence="3" key="1">
    <citation type="submission" date="2024-06" db="EMBL/GenBank/DDBJ databases">
        <authorList>
            <person name="Liu X."/>
            <person name="Lenzi L."/>
            <person name="Haldenby T S."/>
            <person name="Uol C."/>
        </authorList>
    </citation>
    <scope>NUCLEOTIDE SEQUENCE</scope>
</reference>
<protein>
    <recommendedName>
        <fullName evidence="2">Myb/SANT-like DNA-binding domain-containing protein</fullName>
    </recommendedName>
</protein>
<dbReference type="GO" id="GO:0005634">
    <property type="term" value="C:nucleus"/>
    <property type="evidence" value="ECO:0007669"/>
    <property type="project" value="TreeGrafter"/>
</dbReference>
<accession>A0AAV2U191</accession>
<feature type="region of interest" description="Disordered" evidence="1">
    <location>
        <begin position="338"/>
        <end position="364"/>
    </location>
</feature>
<dbReference type="InterPro" id="IPR028002">
    <property type="entry name" value="Myb_DNA-bind_5"/>
</dbReference>
<evidence type="ECO:0000259" key="2">
    <source>
        <dbReference type="Pfam" id="PF13873"/>
    </source>
</evidence>
<dbReference type="PANTHER" id="PTHR23098:SF16">
    <property type="entry name" value="REGULATORY PROTEIN ZESTE"/>
    <property type="match status" value="1"/>
</dbReference>
<organism evidence="3 4">
    <name type="scientific">Calicophoron daubneyi</name>
    <name type="common">Rumen fluke</name>
    <name type="synonym">Paramphistomum daubneyi</name>
    <dbReference type="NCBI Taxonomy" id="300641"/>
    <lineage>
        <taxon>Eukaryota</taxon>
        <taxon>Metazoa</taxon>
        <taxon>Spiralia</taxon>
        <taxon>Lophotrochozoa</taxon>
        <taxon>Platyhelminthes</taxon>
        <taxon>Trematoda</taxon>
        <taxon>Digenea</taxon>
        <taxon>Plagiorchiida</taxon>
        <taxon>Pronocephalata</taxon>
        <taxon>Paramphistomoidea</taxon>
        <taxon>Paramphistomidae</taxon>
        <taxon>Calicophoron</taxon>
    </lineage>
</organism>
<dbReference type="AlphaFoldDB" id="A0AAV2U191"/>
<dbReference type="EMBL" id="CAXLJL010001000">
    <property type="protein sequence ID" value="CAL5142291.1"/>
    <property type="molecule type" value="Genomic_DNA"/>
</dbReference>
<evidence type="ECO:0000313" key="4">
    <source>
        <dbReference type="Proteomes" id="UP001497525"/>
    </source>
</evidence>
<dbReference type="Proteomes" id="UP001497525">
    <property type="component" value="Unassembled WGS sequence"/>
</dbReference>
<gene>
    <name evidence="3" type="ORF">CDAUBV1_LOCUS17537</name>
</gene>